<organism evidence="3 4">
    <name type="scientific">Micavibrio aeruginosavorus</name>
    <dbReference type="NCBI Taxonomy" id="349221"/>
    <lineage>
        <taxon>Bacteria</taxon>
        <taxon>Pseudomonadati</taxon>
        <taxon>Bdellovibrionota</taxon>
        <taxon>Bdellovibrionia</taxon>
        <taxon>Bdellovibrionales</taxon>
        <taxon>Pseudobdellovibrionaceae</taxon>
        <taxon>Micavibrio</taxon>
    </lineage>
</organism>
<feature type="domain" description="DUF218" evidence="2">
    <location>
        <begin position="47"/>
        <end position="169"/>
    </location>
</feature>
<reference evidence="3 4" key="1">
    <citation type="submission" date="2017-08" db="EMBL/GenBank/DDBJ databases">
        <title>Infants hospitalized years apart are colonized by the same room-sourced microbial strains.</title>
        <authorList>
            <person name="Brooks B."/>
            <person name="Olm M.R."/>
            <person name="Firek B.A."/>
            <person name="Baker R."/>
            <person name="Thomas B.C."/>
            <person name="Morowitz M.J."/>
            <person name="Banfield J.F."/>
        </authorList>
    </citation>
    <scope>NUCLEOTIDE SEQUENCE [LARGE SCALE GENOMIC DNA]</scope>
    <source>
        <strain evidence="3">S2_006_000_R2_64</strain>
    </source>
</reference>
<name>A0A2W5HPY2_9BACT</name>
<dbReference type="EMBL" id="QFOT01000050">
    <property type="protein sequence ID" value="PZP55799.1"/>
    <property type="molecule type" value="Genomic_DNA"/>
</dbReference>
<evidence type="ECO:0000313" key="4">
    <source>
        <dbReference type="Proteomes" id="UP000249739"/>
    </source>
</evidence>
<keyword evidence="1" id="KW-0472">Membrane</keyword>
<dbReference type="Gene3D" id="3.40.50.620">
    <property type="entry name" value="HUPs"/>
    <property type="match status" value="1"/>
</dbReference>
<dbReference type="InterPro" id="IPR003848">
    <property type="entry name" value="DUF218"/>
</dbReference>
<sequence length="206" mass="23488">MFKLFKWFTGFLAGIIALVFIIWIGGFIMFTGIISSMNEPKTVKGTDAIIVLTGGTNRVMRALDLLSDGKAKYLLISGVNKDVKLKELTGRWGYKKPLPDCCITLGYQAETTLGNAIESREWVRENKIKTVRLITATYHMPRSALEFHHALPDTEIIRHAVIPENFMPDGEKFWKICFLEYHKFLISIVRVLFYPTEVNQLPSAMK</sequence>
<dbReference type="GO" id="GO:0005886">
    <property type="term" value="C:plasma membrane"/>
    <property type="evidence" value="ECO:0007669"/>
    <property type="project" value="TreeGrafter"/>
</dbReference>
<gene>
    <name evidence="3" type="ORF">DI586_05725</name>
</gene>
<dbReference type="GO" id="GO:0000270">
    <property type="term" value="P:peptidoglycan metabolic process"/>
    <property type="evidence" value="ECO:0007669"/>
    <property type="project" value="TreeGrafter"/>
</dbReference>
<dbReference type="CDD" id="cd06259">
    <property type="entry name" value="YdcF-like"/>
    <property type="match status" value="1"/>
</dbReference>
<evidence type="ECO:0000256" key="1">
    <source>
        <dbReference type="SAM" id="Phobius"/>
    </source>
</evidence>
<evidence type="ECO:0000259" key="2">
    <source>
        <dbReference type="Pfam" id="PF02698"/>
    </source>
</evidence>
<dbReference type="PANTHER" id="PTHR30336">
    <property type="entry name" value="INNER MEMBRANE PROTEIN, PROBABLE PERMEASE"/>
    <property type="match status" value="1"/>
</dbReference>
<dbReference type="InterPro" id="IPR014729">
    <property type="entry name" value="Rossmann-like_a/b/a_fold"/>
</dbReference>
<comment type="caution">
    <text evidence="3">The sequence shown here is derived from an EMBL/GenBank/DDBJ whole genome shotgun (WGS) entry which is preliminary data.</text>
</comment>
<dbReference type="PANTHER" id="PTHR30336:SF4">
    <property type="entry name" value="ENVELOPE BIOGENESIS FACTOR ELYC"/>
    <property type="match status" value="1"/>
</dbReference>
<accession>A0A2W5HPY2</accession>
<feature type="transmembrane region" description="Helical" evidence="1">
    <location>
        <begin position="12"/>
        <end position="34"/>
    </location>
</feature>
<dbReference type="GO" id="GO:0043164">
    <property type="term" value="P:Gram-negative-bacterium-type cell wall biogenesis"/>
    <property type="evidence" value="ECO:0007669"/>
    <property type="project" value="TreeGrafter"/>
</dbReference>
<dbReference type="InterPro" id="IPR051599">
    <property type="entry name" value="Cell_Envelope_Assoc"/>
</dbReference>
<proteinExistence type="predicted"/>
<dbReference type="AlphaFoldDB" id="A0A2W5HPY2"/>
<keyword evidence="1" id="KW-1133">Transmembrane helix</keyword>
<keyword evidence="1" id="KW-0812">Transmembrane</keyword>
<evidence type="ECO:0000313" key="3">
    <source>
        <dbReference type="EMBL" id="PZP55799.1"/>
    </source>
</evidence>
<dbReference type="Proteomes" id="UP000249739">
    <property type="component" value="Unassembled WGS sequence"/>
</dbReference>
<dbReference type="Pfam" id="PF02698">
    <property type="entry name" value="DUF218"/>
    <property type="match status" value="1"/>
</dbReference>
<protein>
    <submittedName>
        <fullName evidence="3">YdcF family protein</fullName>
    </submittedName>
</protein>